<accession>A0A1U7LT99</accession>
<comment type="caution">
    <text evidence="2">The sequence shown here is derived from an EMBL/GenBank/DDBJ whole genome shotgun (WGS) entry which is preliminary data.</text>
</comment>
<organism evidence="2 3">
    <name type="scientific">Neolecta irregularis (strain DAH-3)</name>
    <dbReference type="NCBI Taxonomy" id="1198029"/>
    <lineage>
        <taxon>Eukaryota</taxon>
        <taxon>Fungi</taxon>
        <taxon>Dikarya</taxon>
        <taxon>Ascomycota</taxon>
        <taxon>Taphrinomycotina</taxon>
        <taxon>Neolectales</taxon>
        <taxon>Neolectaceae</taxon>
        <taxon>Neolecta</taxon>
    </lineage>
</organism>
<dbReference type="InterPro" id="IPR012337">
    <property type="entry name" value="RNaseH-like_sf"/>
</dbReference>
<proteinExistence type="predicted"/>
<dbReference type="SUPFAM" id="SSF53098">
    <property type="entry name" value="Ribonuclease H-like"/>
    <property type="match status" value="1"/>
</dbReference>
<dbReference type="Pfam" id="PF05699">
    <property type="entry name" value="Dimer_Tnp_hAT"/>
    <property type="match status" value="1"/>
</dbReference>
<dbReference type="OrthoDB" id="3945447at2759"/>
<evidence type="ECO:0000313" key="3">
    <source>
        <dbReference type="Proteomes" id="UP000186594"/>
    </source>
</evidence>
<dbReference type="EMBL" id="LXFE01000290">
    <property type="protein sequence ID" value="OLL25887.1"/>
    <property type="molecule type" value="Genomic_DNA"/>
</dbReference>
<dbReference type="AlphaFoldDB" id="A0A1U7LT99"/>
<dbReference type="GO" id="GO:0046983">
    <property type="term" value="F:protein dimerization activity"/>
    <property type="evidence" value="ECO:0007669"/>
    <property type="project" value="InterPro"/>
</dbReference>
<dbReference type="InterPro" id="IPR008906">
    <property type="entry name" value="HATC_C_dom"/>
</dbReference>
<evidence type="ECO:0000313" key="2">
    <source>
        <dbReference type="EMBL" id="OLL25887.1"/>
    </source>
</evidence>
<name>A0A1U7LT99_NEOID</name>
<evidence type="ECO:0000259" key="1">
    <source>
        <dbReference type="Pfam" id="PF05699"/>
    </source>
</evidence>
<keyword evidence="3" id="KW-1185">Reference proteome</keyword>
<protein>
    <recommendedName>
        <fullName evidence="1">HAT C-terminal dimerisation domain-containing protein</fullName>
    </recommendedName>
</protein>
<reference evidence="2 3" key="1">
    <citation type="submission" date="2016-04" db="EMBL/GenBank/DDBJ databases">
        <title>Evolutionary innovation and constraint leading to complex multicellularity in the Ascomycota.</title>
        <authorList>
            <person name="Cisse O."/>
            <person name="Nguyen A."/>
            <person name="Hewitt D.A."/>
            <person name="Jedd G."/>
            <person name="Stajich J.E."/>
        </authorList>
    </citation>
    <scope>NUCLEOTIDE SEQUENCE [LARGE SCALE GENOMIC DNA]</scope>
    <source>
        <strain evidence="2 3">DAH-3</strain>
    </source>
</reference>
<dbReference type="Proteomes" id="UP000186594">
    <property type="component" value="Unassembled WGS sequence"/>
</dbReference>
<sequence>MNSSRKRSSDSRTSYGQYIDRPNEEVEDLVGYWVLHEKIWPDLTQMAFDLQSIPAMSAECKRRQTMKEDIIEANECLKAWQQQTKGKWIWPEKEVLSAVAMTSAGLDSDRDIVTMEQ</sequence>
<feature type="domain" description="HAT C-terminal dimerisation" evidence="1">
    <location>
        <begin position="17"/>
        <end position="63"/>
    </location>
</feature>
<gene>
    <name evidence="2" type="ORF">NEOLI_005033</name>
</gene>